<comment type="caution">
    <text evidence="2">The sequence shown here is derived from an EMBL/GenBank/DDBJ whole genome shotgun (WGS) entry which is preliminary data.</text>
</comment>
<dbReference type="EMBL" id="BTGU01000001">
    <property type="protein sequence ID" value="GMN24153.1"/>
    <property type="molecule type" value="Genomic_DNA"/>
</dbReference>
<evidence type="ECO:0000313" key="3">
    <source>
        <dbReference type="Proteomes" id="UP001187192"/>
    </source>
</evidence>
<dbReference type="Proteomes" id="UP001187192">
    <property type="component" value="Unassembled WGS sequence"/>
</dbReference>
<evidence type="ECO:0000256" key="1">
    <source>
        <dbReference type="SAM" id="Phobius"/>
    </source>
</evidence>
<accession>A0AA87YVP3</accession>
<evidence type="ECO:0000313" key="2">
    <source>
        <dbReference type="EMBL" id="GMN24153.1"/>
    </source>
</evidence>
<name>A0AA87YVP3_FICCA</name>
<organism evidence="2 3">
    <name type="scientific">Ficus carica</name>
    <name type="common">Common fig</name>
    <dbReference type="NCBI Taxonomy" id="3494"/>
    <lineage>
        <taxon>Eukaryota</taxon>
        <taxon>Viridiplantae</taxon>
        <taxon>Streptophyta</taxon>
        <taxon>Embryophyta</taxon>
        <taxon>Tracheophyta</taxon>
        <taxon>Spermatophyta</taxon>
        <taxon>Magnoliopsida</taxon>
        <taxon>eudicotyledons</taxon>
        <taxon>Gunneridae</taxon>
        <taxon>Pentapetalae</taxon>
        <taxon>rosids</taxon>
        <taxon>fabids</taxon>
        <taxon>Rosales</taxon>
        <taxon>Moraceae</taxon>
        <taxon>Ficeae</taxon>
        <taxon>Ficus</taxon>
    </lineage>
</organism>
<sequence>MLATTNDGTSHDTHLLNGLYAPDARVGRDASPDLAGGDGPTGWSVWSPRRGWTLISTLVAGAGPLSIVAVDLERKMRFSD</sequence>
<gene>
    <name evidence="2" type="ORF">TIFTF001_000458</name>
</gene>
<feature type="transmembrane region" description="Helical" evidence="1">
    <location>
        <begin position="52"/>
        <end position="72"/>
    </location>
</feature>
<protein>
    <submittedName>
        <fullName evidence="2">Uncharacterized protein</fullName>
    </submittedName>
</protein>
<keyword evidence="3" id="KW-1185">Reference proteome</keyword>
<reference evidence="2" key="1">
    <citation type="submission" date="2023-07" db="EMBL/GenBank/DDBJ databases">
        <title>draft genome sequence of fig (Ficus carica).</title>
        <authorList>
            <person name="Takahashi T."/>
            <person name="Nishimura K."/>
        </authorList>
    </citation>
    <scope>NUCLEOTIDE SEQUENCE</scope>
</reference>
<proteinExistence type="predicted"/>
<dbReference type="AlphaFoldDB" id="A0AA87YVP3"/>
<keyword evidence="1" id="KW-1133">Transmembrane helix</keyword>
<keyword evidence="1" id="KW-0472">Membrane</keyword>
<keyword evidence="1" id="KW-0812">Transmembrane</keyword>